<proteinExistence type="inferred from homology"/>
<dbReference type="InterPro" id="IPR001753">
    <property type="entry name" value="Enoyl-CoA_hydra/iso"/>
</dbReference>
<dbReference type="PANTHER" id="PTHR11941:SF171">
    <property type="entry name" value="SD19268P"/>
    <property type="match status" value="1"/>
</dbReference>
<dbReference type="GeneID" id="25317024"/>
<evidence type="ECO:0000256" key="3">
    <source>
        <dbReference type="ARBA" id="ARBA00023239"/>
    </source>
</evidence>
<accession>A0A0F4YTY3</accession>
<dbReference type="RefSeq" id="XP_013327913.1">
    <property type="nucleotide sequence ID" value="XM_013472459.1"/>
</dbReference>
<dbReference type="Gene3D" id="1.10.12.10">
    <property type="entry name" value="Lyase 2-enoyl-coa Hydratase, Chain A, domain 2"/>
    <property type="match status" value="1"/>
</dbReference>
<dbReference type="Proteomes" id="UP000053958">
    <property type="component" value="Unassembled WGS sequence"/>
</dbReference>
<dbReference type="PANTHER" id="PTHR11941">
    <property type="entry name" value="ENOYL-COA HYDRATASE-RELATED"/>
    <property type="match status" value="1"/>
</dbReference>
<dbReference type="Pfam" id="PF00378">
    <property type="entry name" value="ECH_1"/>
    <property type="match status" value="1"/>
</dbReference>
<evidence type="ECO:0000313" key="5">
    <source>
        <dbReference type="Proteomes" id="UP000053958"/>
    </source>
</evidence>
<dbReference type="STRING" id="1408163.A0A0F4YTY3"/>
<dbReference type="AlphaFoldDB" id="A0A0F4YTY3"/>
<gene>
    <name evidence="4" type="ORF">T310_4677</name>
</gene>
<dbReference type="GO" id="GO:0006635">
    <property type="term" value="P:fatty acid beta-oxidation"/>
    <property type="evidence" value="ECO:0007669"/>
    <property type="project" value="TreeGrafter"/>
</dbReference>
<keyword evidence="2" id="KW-0843">Virulence</keyword>
<dbReference type="GO" id="GO:0005739">
    <property type="term" value="C:mitochondrion"/>
    <property type="evidence" value="ECO:0007669"/>
    <property type="project" value="TreeGrafter"/>
</dbReference>
<dbReference type="FunFam" id="1.10.12.10:FF:000001">
    <property type="entry name" value="Probable enoyl-CoA hydratase, mitochondrial"/>
    <property type="match status" value="1"/>
</dbReference>
<evidence type="ECO:0000313" key="4">
    <source>
        <dbReference type="EMBL" id="KKA21301.1"/>
    </source>
</evidence>
<protein>
    <submittedName>
        <fullName evidence="4">Enoyl-CoA hydratase</fullName>
        <ecNumber evidence="4">4.2.1.17</ecNumber>
    </submittedName>
</protein>
<name>A0A0F4YTY3_RASE3</name>
<dbReference type="CDD" id="cd06558">
    <property type="entry name" value="crotonase-like"/>
    <property type="match status" value="1"/>
</dbReference>
<dbReference type="EC" id="4.2.1.17" evidence="4"/>
<sequence length="323" mass="34670">MPPRIAFCSSSFRSGSVPSLIALVPRPQPSTVLPRSLLVRTNVTVGTSAEGGVINIQQIPAPGSGHVRVLLLNRPEARNAISRELLDTLGRHVDAIAAEKGNGPTRALVLASNVDSAFCAGADLKERKGMTKEETNAFLTKLRRTFSNLEALPIPTISAVSSMALGGGLELALCTHLRVFGSTSIVGLPETRLAIIPGAGGTYRLPRVVGVNRARDLILTGRRVTGAESYFIGLCDRLVEVTPEEEAQEGVVRDKVLRESIKLALDICEGGPIAIKQALQAVNQFERGEEAENEAYVGVVDTEDRFEALRAFAEKRKPVFRGK</sequence>
<reference evidence="4 5" key="1">
    <citation type="submission" date="2015-04" db="EMBL/GenBank/DDBJ databases">
        <authorList>
            <person name="Heijne W.H."/>
            <person name="Fedorova N.D."/>
            <person name="Nierman W.C."/>
            <person name="Vollebregt A.W."/>
            <person name="Zhao Z."/>
            <person name="Wu L."/>
            <person name="Kumar M."/>
            <person name="Stam H."/>
            <person name="van den Berg M.A."/>
            <person name="Pel H.J."/>
        </authorList>
    </citation>
    <scope>NUCLEOTIDE SEQUENCE [LARGE SCALE GENOMIC DNA]</scope>
    <source>
        <strain evidence="4 5">CBS 393.64</strain>
    </source>
</reference>
<dbReference type="FunFam" id="3.90.226.10:FF:000058">
    <property type="entry name" value="Enoyl-CoA hydratase/isomerase family protein"/>
    <property type="match status" value="1"/>
</dbReference>
<dbReference type="InterPro" id="IPR029045">
    <property type="entry name" value="ClpP/crotonase-like_dom_sf"/>
</dbReference>
<dbReference type="SUPFAM" id="SSF52096">
    <property type="entry name" value="ClpP/crotonase"/>
    <property type="match status" value="1"/>
</dbReference>
<dbReference type="GO" id="GO:0004300">
    <property type="term" value="F:enoyl-CoA hydratase activity"/>
    <property type="evidence" value="ECO:0007669"/>
    <property type="project" value="UniProtKB-EC"/>
</dbReference>
<evidence type="ECO:0000256" key="1">
    <source>
        <dbReference type="ARBA" id="ARBA00005254"/>
    </source>
</evidence>
<dbReference type="InterPro" id="IPR014748">
    <property type="entry name" value="Enoyl-CoA_hydra_C"/>
</dbReference>
<comment type="similarity">
    <text evidence="1">Belongs to the enoyl-CoA hydratase/isomerase family.</text>
</comment>
<comment type="caution">
    <text evidence="4">The sequence shown here is derived from an EMBL/GenBank/DDBJ whole genome shotgun (WGS) entry which is preliminary data.</text>
</comment>
<keyword evidence="5" id="KW-1185">Reference proteome</keyword>
<evidence type="ECO:0000256" key="2">
    <source>
        <dbReference type="ARBA" id="ARBA00023026"/>
    </source>
</evidence>
<dbReference type="EMBL" id="LASV01000191">
    <property type="protein sequence ID" value="KKA21301.1"/>
    <property type="molecule type" value="Genomic_DNA"/>
</dbReference>
<dbReference type="OrthoDB" id="410701at2759"/>
<dbReference type="Gene3D" id="3.90.226.10">
    <property type="entry name" value="2-enoyl-CoA Hydratase, Chain A, domain 1"/>
    <property type="match status" value="1"/>
</dbReference>
<organism evidence="4 5">
    <name type="scientific">Rasamsonia emersonii (strain ATCC 16479 / CBS 393.64 / IMI 116815)</name>
    <dbReference type="NCBI Taxonomy" id="1408163"/>
    <lineage>
        <taxon>Eukaryota</taxon>
        <taxon>Fungi</taxon>
        <taxon>Dikarya</taxon>
        <taxon>Ascomycota</taxon>
        <taxon>Pezizomycotina</taxon>
        <taxon>Eurotiomycetes</taxon>
        <taxon>Eurotiomycetidae</taxon>
        <taxon>Eurotiales</taxon>
        <taxon>Trichocomaceae</taxon>
        <taxon>Rasamsonia</taxon>
    </lineage>
</organism>
<keyword evidence="3 4" id="KW-0456">Lyase</keyword>